<dbReference type="EMBL" id="CAEZYL010000001">
    <property type="protein sequence ID" value="CAB4713425.1"/>
    <property type="molecule type" value="Genomic_DNA"/>
</dbReference>
<protein>
    <submittedName>
        <fullName evidence="8">Unannotated protein</fullName>
    </submittedName>
</protein>
<evidence type="ECO:0000259" key="1">
    <source>
        <dbReference type="PROSITE" id="PS51084"/>
    </source>
</evidence>
<dbReference type="InterPro" id="IPR001310">
    <property type="entry name" value="Histidine_triad_HIT"/>
</dbReference>
<evidence type="ECO:0000313" key="2">
    <source>
        <dbReference type="EMBL" id="CAB4538422.1"/>
    </source>
</evidence>
<gene>
    <name evidence="2" type="ORF">UFOPK1380_00903</name>
    <name evidence="3" type="ORF">UFOPK1778_01093</name>
    <name evidence="4" type="ORF">UFOPK1863_00586</name>
    <name evidence="5" type="ORF">UFOPK2689_00078</name>
    <name evidence="6" type="ORF">UFOPK3555_00497</name>
    <name evidence="7" type="ORF">UFOPK3874_00663</name>
    <name evidence="8" type="ORF">UFOPK4095_01227</name>
</gene>
<dbReference type="AlphaFoldDB" id="A0A6J7R8C9"/>
<dbReference type="Pfam" id="PF01230">
    <property type="entry name" value="HIT"/>
    <property type="match status" value="1"/>
</dbReference>
<evidence type="ECO:0000313" key="5">
    <source>
        <dbReference type="EMBL" id="CAB4713425.1"/>
    </source>
</evidence>
<accession>A0A6J7R8C9</accession>
<dbReference type="PROSITE" id="PS51084">
    <property type="entry name" value="HIT_2"/>
    <property type="match status" value="1"/>
</dbReference>
<dbReference type="GO" id="GO:0003824">
    <property type="term" value="F:catalytic activity"/>
    <property type="evidence" value="ECO:0007669"/>
    <property type="project" value="InterPro"/>
</dbReference>
<evidence type="ECO:0000313" key="3">
    <source>
        <dbReference type="EMBL" id="CAB4598183.1"/>
    </source>
</evidence>
<dbReference type="PRINTS" id="PR00332">
    <property type="entry name" value="HISTRIAD"/>
</dbReference>
<evidence type="ECO:0000313" key="7">
    <source>
        <dbReference type="EMBL" id="CAB4963173.1"/>
    </source>
</evidence>
<proteinExistence type="predicted"/>
<dbReference type="InterPro" id="IPR036265">
    <property type="entry name" value="HIT-like_sf"/>
</dbReference>
<evidence type="ECO:0000313" key="6">
    <source>
        <dbReference type="EMBL" id="CAB4893039.1"/>
    </source>
</evidence>
<dbReference type="EMBL" id="CAFBME010000036">
    <property type="protein sequence ID" value="CAB4893039.1"/>
    <property type="molecule type" value="Genomic_DNA"/>
</dbReference>
<dbReference type="InterPro" id="IPR011146">
    <property type="entry name" value="HIT-like"/>
</dbReference>
<organism evidence="8">
    <name type="scientific">freshwater metagenome</name>
    <dbReference type="NCBI Taxonomy" id="449393"/>
    <lineage>
        <taxon>unclassified sequences</taxon>
        <taxon>metagenomes</taxon>
        <taxon>ecological metagenomes</taxon>
    </lineage>
</organism>
<dbReference type="Gene3D" id="3.30.428.10">
    <property type="entry name" value="HIT-like"/>
    <property type="match status" value="1"/>
</dbReference>
<dbReference type="EMBL" id="CAFBNS010000110">
    <property type="protein sequence ID" value="CAB4963173.1"/>
    <property type="molecule type" value="Genomic_DNA"/>
</dbReference>
<sequence length="116" mass="12258">MTPVDSDCLFCKMADGTIPVTYLHKSDGAFAIADINPQAPTHFLVIPNSHYANAADLADGEPSSLAELFQIAASLAKSQGLTGYRTVFNTGESVGQSVFHAHLHVLGGRSFAWPPG</sequence>
<dbReference type="PANTHER" id="PTHR23089">
    <property type="entry name" value="HISTIDINE TRIAD HIT PROTEIN"/>
    <property type="match status" value="1"/>
</dbReference>
<feature type="domain" description="HIT" evidence="1">
    <location>
        <begin position="9"/>
        <end position="116"/>
    </location>
</feature>
<dbReference type="CDD" id="cd01276">
    <property type="entry name" value="PKCI_related"/>
    <property type="match status" value="1"/>
</dbReference>
<dbReference type="EMBL" id="CAEZUD010000075">
    <property type="protein sequence ID" value="CAB4598183.1"/>
    <property type="molecule type" value="Genomic_DNA"/>
</dbReference>
<dbReference type="EMBL" id="CAEZUY010000042">
    <property type="protein sequence ID" value="CAB4613974.1"/>
    <property type="molecule type" value="Genomic_DNA"/>
</dbReference>
<reference evidence="8" key="1">
    <citation type="submission" date="2020-05" db="EMBL/GenBank/DDBJ databases">
        <authorList>
            <person name="Chiriac C."/>
            <person name="Salcher M."/>
            <person name="Ghai R."/>
            <person name="Kavagutti S V."/>
        </authorList>
    </citation>
    <scope>NUCLEOTIDE SEQUENCE</scope>
</reference>
<dbReference type="EMBL" id="CAFBPI010000116">
    <property type="protein sequence ID" value="CAB5024910.1"/>
    <property type="molecule type" value="Genomic_DNA"/>
</dbReference>
<evidence type="ECO:0000313" key="8">
    <source>
        <dbReference type="EMBL" id="CAB5024910.1"/>
    </source>
</evidence>
<dbReference type="SUPFAM" id="SSF54197">
    <property type="entry name" value="HIT-like"/>
    <property type="match status" value="1"/>
</dbReference>
<evidence type="ECO:0000313" key="4">
    <source>
        <dbReference type="EMBL" id="CAB4613974.1"/>
    </source>
</evidence>
<dbReference type="EMBL" id="CAEZSC010000056">
    <property type="protein sequence ID" value="CAB4538422.1"/>
    <property type="molecule type" value="Genomic_DNA"/>
</dbReference>
<name>A0A6J7R8C9_9ZZZZ</name>